<comment type="caution">
    <text evidence="1">The sequence shown here is derived from an EMBL/GenBank/DDBJ whole genome shotgun (WGS) entry which is preliminary data.</text>
</comment>
<proteinExistence type="predicted"/>
<evidence type="ECO:0000313" key="2">
    <source>
        <dbReference type="Proteomes" id="UP000002945"/>
    </source>
</evidence>
<dbReference type="eggNOG" id="ENOG502ZGBN">
    <property type="taxonomic scope" value="Bacteria"/>
</dbReference>
<accession>A9DVG7</accession>
<dbReference type="Proteomes" id="UP000002945">
    <property type="component" value="Unassembled WGS sequence"/>
</dbReference>
<sequence>MKLIPEKMIPDYGKEVYEKVSQITGLKFKSQIKNSGIVFEEIFEMTNLISSKKNYLIYTNASSIWFTNREDFIKQFIILIKKSIEQLNADYQEVLARQNQAIVDDNWIYLENERIGYTGDKQLKLLNKMREYHDESFSVD</sequence>
<evidence type="ECO:0000313" key="1">
    <source>
        <dbReference type="EMBL" id="EDP96419.1"/>
    </source>
</evidence>
<dbReference type="AlphaFoldDB" id="A9DVG7"/>
<gene>
    <name evidence="1" type="ORF">KAOT1_03382</name>
</gene>
<organism evidence="1 2">
    <name type="scientific">Kordia algicida OT-1</name>
    <dbReference type="NCBI Taxonomy" id="391587"/>
    <lineage>
        <taxon>Bacteria</taxon>
        <taxon>Pseudomonadati</taxon>
        <taxon>Bacteroidota</taxon>
        <taxon>Flavobacteriia</taxon>
        <taxon>Flavobacteriales</taxon>
        <taxon>Flavobacteriaceae</taxon>
        <taxon>Kordia</taxon>
    </lineage>
</organism>
<dbReference type="RefSeq" id="WP_007093249.1">
    <property type="nucleotide sequence ID" value="NZ_CP142125.1"/>
</dbReference>
<keyword evidence="2" id="KW-1185">Reference proteome</keyword>
<dbReference type="EMBL" id="ABIB01000004">
    <property type="protein sequence ID" value="EDP96419.1"/>
    <property type="molecule type" value="Genomic_DNA"/>
</dbReference>
<dbReference type="HOGENOM" id="CLU_1832522_0_0_10"/>
<protein>
    <submittedName>
        <fullName evidence="1">Uncharacterized protein</fullName>
    </submittedName>
</protein>
<dbReference type="OrthoDB" id="1432932at2"/>
<name>A9DVG7_9FLAO</name>
<reference evidence="1 2" key="1">
    <citation type="journal article" date="2011" name="J. Bacteriol.">
        <title>Genome sequence of the algicidal bacterium Kordia algicida OT-1.</title>
        <authorList>
            <person name="Lee H.S."/>
            <person name="Kang S.G."/>
            <person name="Kwon K.K."/>
            <person name="Lee J.H."/>
            <person name="Kim S.J."/>
        </authorList>
    </citation>
    <scope>NUCLEOTIDE SEQUENCE [LARGE SCALE GENOMIC DNA]</scope>
    <source>
        <strain evidence="1 2">OT-1</strain>
    </source>
</reference>